<organism evidence="2">
    <name type="scientific">Siphoviridae sp. ctYh54</name>
    <dbReference type="NCBI Taxonomy" id="2826379"/>
    <lineage>
        <taxon>Viruses</taxon>
        <taxon>Duplodnaviria</taxon>
        <taxon>Heunggongvirae</taxon>
        <taxon>Uroviricota</taxon>
        <taxon>Caudoviricetes</taxon>
    </lineage>
</organism>
<protein>
    <submittedName>
        <fullName evidence="2">Uncharacterized protein</fullName>
    </submittedName>
</protein>
<proteinExistence type="predicted"/>
<name>A0A8S5ME32_9CAUD</name>
<feature type="compositionally biased region" description="Basic and acidic residues" evidence="1">
    <location>
        <begin position="159"/>
        <end position="172"/>
    </location>
</feature>
<accession>A0A8S5ME32</accession>
<feature type="region of interest" description="Disordered" evidence="1">
    <location>
        <begin position="152"/>
        <end position="172"/>
    </location>
</feature>
<reference evidence="2" key="1">
    <citation type="journal article" date="2021" name="Proc. Natl. Acad. Sci. U.S.A.">
        <title>A Catalog of Tens of Thousands of Viruses from Human Metagenomes Reveals Hidden Associations with Chronic Diseases.</title>
        <authorList>
            <person name="Tisza M.J."/>
            <person name="Buck C.B."/>
        </authorList>
    </citation>
    <scope>NUCLEOTIDE SEQUENCE</scope>
    <source>
        <strain evidence="2">CtYh54</strain>
    </source>
</reference>
<sequence length="172" mass="19491">MQNKLLAEAYKPAEKLAFNYLILRSILNKLLSQQHFTPELDAALLKVYKNFQQNANKLISLYEKVPNVLGLGKLLDNIEDEAAGTLVDAGFTRGSLDTKTAVQALVKLIIDLEVSFLKDSEQYQGSIPGFNWDFKSFDKVFNQIEEKGLEYVQQSNNDEQIRSSEPEESTKQ</sequence>
<evidence type="ECO:0000256" key="1">
    <source>
        <dbReference type="SAM" id="MobiDB-lite"/>
    </source>
</evidence>
<evidence type="ECO:0000313" key="2">
    <source>
        <dbReference type="EMBL" id="DAD80601.1"/>
    </source>
</evidence>
<dbReference type="EMBL" id="BK014884">
    <property type="protein sequence ID" value="DAD80601.1"/>
    <property type="molecule type" value="Genomic_DNA"/>
</dbReference>